<organism evidence="5 6">
    <name type="scientific">Spodoptera littoralis</name>
    <name type="common">Egyptian cotton leafworm</name>
    <dbReference type="NCBI Taxonomy" id="7109"/>
    <lineage>
        <taxon>Eukaryota</taxon>
        <taxon>Metazoa</taxon>
        <taxon>Ecdysozoa</taxon>
        <taxon>Arthropoda</taxon>
        <taxon>Hexapoda</taxon>
        <taxon>Insecta</taxon>
        <taxon>Pterygota</taxon>
        <taxon>Neoptera</taxon>
        <taxon>Endopterygota</taxon>
        <taxon>Lepidoptera</taxon>
        <taxon>Glossata</taxon>
        <taxon>Ditrysia</taxon>
        <taxon>Noctuoidea</taxon>
        <taxon>Noctuidae</taxon>
        <taxon>Amphipyrinae</taxon>
        <taxon>Spodoptera</taxon>
    </lineage>
</organism>
<dbReference type="InterPro" id="IPR051368">
    <property type="entry name" value="SerProtInhib-TIL_Domain"/>
</dbReference>
<dbReference type="InterPro" id="IPR002919">
    <property type="entry name" value="TIL_dom"/>
</dbReference>
<dbReference type="EMBL" id="LR824535">
    <property type="protein sequence ID" value="CAH1644146.1"/>
    <property type="molecule type" value="Genomic_DNA"/>
</dbReference>
<keyword evidence="1" id="KW-0646">Protease inhibitor</keyword>
<evidence type="ECO:0000256" key="3">
    <source>
        <dbReference type="SAM" id="MobiDB-lite"/>
    </source>
</evidence>
<dbReference type="Proteomes" id="UP001153321">
    <property type="component" value="Chromosome 4"/>
</dbReference>
<keyword evidence="2" id="KW-1015">Disulfide bond</keyword>
<evidence type="ECO:0000259" key="4">
    <source>
        <dbReference type="Pfam" id="PF01826"/>
    </source>
</evidence>
<sequence>MFKAVVACVITEKDVNMWRSLVLSWFVVIYWRSGIEAAKIKCNRPNEHYECGSACQTTCATLGTTCSIVNIRCYDDCYCNENYARDANGTCIPEEECPQNSTRARRTRQTVQCNRPNEHYECGSACQTTCATLGDVCPIVNIRCNDDCYCNENYARDANGTCIPEAQCPPKSTKVTTTRRRSCPSNSHRTGRSSK</sequence>
<accession>A0A9P0IE13</accession>
<keyword evidence="6" id="KW-1185">Reference proteome</keyword>
<name>A0A9P0IE13_SPOLI</name>
<dbReference type="SUPFAM" id="SSF57567">
    <property type="entry name" value="Serine protease inhibitors"/>
    <property type="match status" value="2"/>
</dbReference>
<dbReference type="PANTHER" id="PTHR23259:SF70">
    <property type="entry name" value="ACCESSORY GLAND PROTEIN ACP62F-RELATED"/>
    <property type="match status" value="1"/>
</dbReference>
<feature type="domain" description="TIL" evidence="4">
    <location>
        <begin position="113"/>
        <end position="168"/>
    </location>
</feature>
<reference evidence="5" key="1">
    <citation type="submission" date="2022-02" db="EMBL/GenBank/DDBJ databases">
        <authorList>
            <person name="King R."/>
        </authorList>
    </citation>
    <scope>NUCLEOTIDE SEQUENCE</scope>
</reference>
<gene>
    <name evidence="5" type="ORF">SPLIT_LOCUS9500</name>
</gene>
<evidence type="ECO:0000313" key="6">
    <source>
        <dbReference type="Proteomes" id="UP001153321"/>
    </source>
</evidence>
<evidence type="ECO:0000256" key="2">
    <source>
        <dbReference type="ARBA" id="ARBA00023157"/>
    </source>
</evidence>
<dbReference type="CDD" id="cd19941">
    <property type="entry name" value="TIL"/>
    <property type="match status" value="2"/>
</dbReference>
<dbReference type="PANTHER" id="PTHR23259">
    <property type="entry name" value="RIDDLE"/>
    <property type="match status" value="1"/>
</dbReference>
<feature type="region of interest" description="Disordered" evidence="3">
    <location>
        <begin position="170"/>
        <end position="195"/>
    </location>
</feature>
<evidence type="ECO:0000313" key="5">
    <source>
        <dbReference type="EMBL" id="CAH1644146.1"/>
    </source>
</evidence>
<evidence type="ECO:0000256" key="1">
    <source>
        <dbReference type="ARBA" id="ARBA00022690"/>
    </source>
</evidence>
<proteinExistence type="predicted"/>
<dbReference type="GO" id="GO:0030414">
    <property type="term" value="F:peptidase inhibitor activity"/>
    <property type="evidence" value="ECO:0007669"/>
    <property type="project" value="UniProtKB-KW"/>
</dbReference>
<dbReference type="AlphaFoldDB" id="A0A9P0IE13"/>
<dbReference type="Gene3D" id="2.10.25.10">
    <property type="entry name" value="Laminin"/>
    <property type="match status" value="2"/>
</dbReference>
<protein>
    <recommendedName>
        <fullName evidence="4">TIL domain-containing protein</fullName>
    </recommendedName>
</protein>
<dbReference type="InterPro" id="IPR036084">
    <property type="entry name" value="Ser_inhib-like_sf"/>
</dbReference>
<dbReference type="Pfam" id="PF01826">
    <property type="entry name" value="TIL"/>
    <property type="match status" value="2"/>
</dbReference>
<feature type="domain" description="TIL" evidence="4">
    <location>
        <begin position="42"/>
        <end position="97"/>
    </location>
</feature>
<dbReference type="FunFam" id="2.10.25.10:FF:000674">
    <property type="entry name" value="Mucin-2"/>
    <property type="match status" value="2"/>
</dbReference>